<feature type="region of interest" description="Disordered" evidence="1">
    <location>
        <begin position="1"/>
        <end position="20"/>
    </location>
</feature>
<dbReference type="SUPFAM" id="SSF46785">
    <property type="entry name" value="Winged helix' DNA-binding domain"/>
    <property type="match status" value="1"/>
</dbReference>
<reference evidence="2 3" key="1">
    <citation type="submission" date="2019-11" db="EMBL/GenBank/DDBJ databases">
        <title>Whole genome sequence of Haloferax sp. MBLA0078.</title>
        <authorList>
            <person name="Seo M.-J."/>
            <person name="Cho E.-S."/>
        </authorList>
    </citation>
    <scope>NUCLEOTIDE SEQUENCE [LARGE SCALE GENOMIC DNA]</scope>
    <source>
        <strain evidence="2 3">MBLA0078</strain>
    </source>
</reference>
<dbReference type="AlphaFoldDB" id="A0A6A8G6W1"/>
<evidence type="ECO:0000313" key="3">
    <source>
        <dbReference type="Proteomes" id="UP000443423"/>
    </source>
</evidence>
<gene>
    <name evidence="2" type="ORF">GJR99_06970</name>
</gene>
<name>A0A6A8G6W1_9EURY</name>
<protein>
    <submittedName>
        <fullName evidence="2">Helix-turn-helix domain-containing protein</fullName>
    </submittedName>
</protein>
<proteinExistence type="predicted"/>
<dbReference type="Proteomes" id="UP000443423">
    <property type="component" value="Unassembled WGS sequence"/>
</dbReference>
<organism evidence="2 3">
    <name type="scientific">Haloferax marinum</name>
    <dbReference type="NCBI Taxonomy" id="2666143"/>
    <lineage>
        <taxon>Archaea</taxon>
        <taxon>Methanobacteriati</taxon>
        <taxon>Methanobacteriota</taxon>
        <taxon>Stenosarchaea group</taxon>
        <taxon>Halobacteria</taxon>
        <taxon>Halobacteriales</taxon>
        <taxon>Haloferacaceae</taxon>
        <taxon>Haloferax</taxon>
    </lineage>
</organism>
<keyword evidence="3" id="KW-1185">Reference proteome</keyword>
<dbReference type="OrthoDB" id="10985at2157"/>
<sequence length="127" mass="13847">MNSSTTLTANGTLGFDSRQQNTAEPAAVLSALNDDDSRRILAVCEDQPRTAQECADLCDIPLSSVYRKLEQLSDASLLDEGRRIQPDAHHPREFSTQFDSLSLSFDAGVSVNFRQVATDGGEETKGR</sequence>
<dbReference type="Pfam" id="PF12840">
    <property type="entry name" value="HTH_20"/>
    <property type="match status" value="1"/>
</dbReference>
<evidence type="ECO:0000256" key="1">
    <source>
        <dbReference type="SAM" id="MobiDB-lite"/>
    </source>
</evidence>
<dbReference type="EMBL" id="WKJQ01000001">
    <property type="protein sequence ID" value="MRW96312.1"/>
    <property type="molecule type" value="Genomic_DNA"/>
</dbReference>
<dbReference type="InterPro" id="IPR036388">
    <property type="entry name" value="WH-like_DNA-bd_sf"/>
</dbReference>
<accession>A0A6A8G6W1</accession>
<dbReference type="InterPro" id="IPR036390">
    <property type="entry name" value="WH_DNA-bd_sf"/>
</dbReference>
<evidence type="ECO:0000313" key="2">
    <source>
        <dbReference type="EMBL" id="MRW96312.1"/>
    </source>
</evidence>
<dbReference type="RefSeq" id="WP_151110598.1">
    <property type="nucleotide sequence ID" value="NZ_WKJQ01000001.1"/>
</dbReference>
<dbReference type="Gene3D" id="1.10.10.10">
    <property type="entry name" value="Winged helix-like DNA-binding domain superfamily/Winged helix DNA-binding domain"/>
    <property type="match status" value="1"/>
</dbReference>
<comment type="caution">
    <text evidence="2">The sequence shown here is derived from an EMBL/GenBank/DDBJ whole genome shotgun (WGS) entry which is preliminary data.</text>
</comment>